<sequence>MNTYAFRFHDAPLCALPSGALHWPGENLLVVSDLHLGKAARLSAVGGAALPPYETRETLQRLVADLDATGARRVVCLGDSFDTHDIAEALPEDDRLRIARLQAGRDWTWIEGNHDPGPVSLGGAHRAELRIGRLLLRHIAESGATGEVSGHYHPKARLALRGRVLSRRCFLVDADRLILPAYGAYTGGLTCDRDPLASLMGPGALAILTGPTPCALPMPRR</sequence>
<feature type="domain" description="Calcineurin-like phosphoesterase" evidence="1">
    <location>
        <begin position="28"/>
        <end position="121"/>
    </location>
</feature>
<proteinExistence type="predicted"/>
<name>A0A327XIJ1_9RHOB</name>
<dbReference type="NCBIfam" id="TIGR04123">
    <property type="entry name" value="P_estr_lig_assc"/>
    <property type="match status" value="1"/>
</dbReference>
<protein>
    <submittedName>
        <fullName evidence="2">Putative phosphoesterase</fullName>
    </submittedName>
</protein>
<dbReference type="Proteomes" id="UP000249165">
    <property type="component" value="Unassembled WGS sequence"/>
</dbReference>
<dbReference type="PIRSF" id="PIRSF000887">
    <property type="entry name" value="Pesterase_MJ0037"/>
    <property type="match status" value="1"/>
</dbReference>
<dbReference type="Pfam" id="PF00149">
    <property type="entry name" value="Metallophos"/>
    <property type="match status" value="1"/>
</dbReference>
<evidence type="ECO:0000313" key="3">
    <source>
        <dbReference type="Proteomes" id="UP000249165"/>
    </source>
</evidence>
<comment type="caution">
    <text evidence="2">The sequence shown here is derived from an EMBL/GenBank/DDBJ whole genome shotgun (WGS) entry which is preliminary data.</text>
</comment>
<dbReference type="PANTHER" id="PTHR39323:SF1">
    <property type="entry name" value="BLR1149 PROTEIN"/>
    <property type="match status" value="1"/>
</dbReference>
<dbReference type="RefSeq" id="WP_111551360.1">
    <property type="nucleotide sequence ID" value="NZ_LIQE01000090.1"/>
</dbReference>
<dbReference type="PANTHER" id="PTHR39323">
    <property type="entry name" value="BLR1149 PROTEIN"/>
    <property type="match status" value="1"/>
</dbReference>
<reference evidence="2 3" key="1">
    <citation type="submission" date="2018-06" db="EMBL/GenBank/DDBJ databases">
        <title>Genomic Encyclopedia of Archaeal and Bacterial Type Strains, Phase II (KMG-II): from individual species to whole genera.</title>
        <authorList>
            <person name="Goeker M."/>
        </authorList>
    </citation>
    <scope>NUCLEOTIDE SEQUENCE [LARGE SCALE GENOMIC DNA]</scope>
    <source>
        <strain evidence="2 3">DSM 22011</strain>
    </source>
</reference>
<dbReference type="SUPFAM" id="SSF56300">
    <property type="entry name" value="Metallo-dependent phosphatases"/>
    <property type="match status" value="1"/>
</dbReference>
<accession>A0A327XIJ1</accession>
<dbReference type="InterPro" id="IPR029052">
    <property type="entry name" value="Metallo-depent_PP-like"/>
</dbReference>
<dbReference type="InterPro" id="IPR004843">
    <property type="entry name" value="Calcineurin-like_PHP"/>
</dbReference>
<dbReference type="Gene3D" id="3.60.21.10">
    <property type="match status" value="1"/>
</dbReference>
<dbReference type="AlphaFoldDB" id="A0A327XIJ1"/>
<evidence type="ECO:0000313" key="2">
    <source>
        <dbReference type="EMBL" id="RAK08550.1"/>
    </source>
</evidence>
<dbReference type="InterPro" id="IPR024173">
    <property type="entry name" value="Pesterase_MJ0037-like"/>
</dbReference>
<keyword evidence="3" id="KW-1185">Reference proteome</keyword>
<dbReference type="EMBL" id="QLMG01000078">
    <property type="protein sequence ID" value="RAK08550.1"/>
    <property type="molecule type" value="Genomic_DNA"/>
</dbReference>
<dbReference type="GO" id="GO:0016787">
    <property type="term" value="F:hydrolase activity"/>
    <property type="evidence" value="ECO:0007669"/>
    <property type="project" value="InterPro"/>
</dbReference>
<evidence type="ECO:0000259" key="1">
    <source>
        <dbReference type="Pfam" id="PF00149"/>
    </source>
</evidence>
<dbReference type="InterPro" id="IPR026336">
    <property type="entry name" value="PdeM-like"/>
</dbReference>
<gene>
    <name evidence="2" type="ORF">ATI53_10781</name>
</gene>
<organism evidence="2 3">
    <name type="scientific">Salipiger aestuarii</name>
    <dbReference type="NCBI Taxonomy" id="568098"/>
    <lineage>
        <taxon>Bacteria</taxon>
        <taxon>Pseudomonadati</taxon>
        <taxon>Pseudomonadota</taxon>
        <taxon>Alphaproteobacteria</taxon>
        <taxon>Rhodobacterales</taxon>
        <taxon>Roseobacteraceae</taxon>
        <taxon>Salipiger</taxon>
    </lineage>
</organism>
<dbReference type="OrthoDB" id="9795838at2"/>